<dbReference type="AlphaFoldDB" id="A0AAD5T4U4"/>
<evidence type="ECO:0000313" key="2">
    <source>
        <dbReference type="Proteomes" id="UP001211907"/>
    </source>
</evidence>
<comment type="caution">
    <text evidence="1">The sequence shown here is derived from an EMBL/GenBank/DDBJ whole genome shotgun (WGS) entry which is preliminary data.</text>
</comment>
<reference evidence="1" key="1">
    <citation type="submission" date="2020-05" db="EMBL/GenBank/DDBJ databases">
        <title>Phylogenomic resolution of chytrid fungi.</title>
        <authorList>
            <person name="Stajich J.E."/>
            <person name="Amses K."/>
            <person name="Simmons R."/>
            <person name="Seto K."/>
            <person name="Myers J."/>
            <person name="Bonds A."/>
            <person name="Quandt C.A."/>
            <person name="Barry K."/>
            <person name="Liu P."/>
            <person name="Grigoriev I."/>
            <person name="Longcore J.E."/>
            <person name="James T.Y."/>
        </authorList>
    </citation>
    <scope>NUCLEOTIDE SEQUENCE</scope>
    <source>
        <strain evidence="1">JEL0513</strain>
    </source>
</reference>
<protein>
    <submittedName>
        <fullName evidence="1">Uncharacterized protein</fullName>
    </submittedName>
</protein>
<dbReference type="Proteomes" id="UP001211907">
    <property type="component" value="Unassembled WGS sequence"/>
</dbReference>
<name>A0AAD5T4U4_9FUNG</name>
<gene>
    <name evidence="1" type="ORF">HK100_008345</name>
</gene>
<accession>A0AAD5T4U4</accession>
<keyword evidence="2" id="KW-1185">Reference proteome</keyword>
<evidence type="ECO:0000313" key="1">
    <source>
        <dbReference type="EMBL" id="KAJ3129928.1"/>
    </source>
</evidence>
<organism evidence="1 2">
    <name type="scientific">Physocladia obscura</name>
    <dbReference type="NCBI Taxonomy" id="109957"/>
    <lineage>
        <taxon>Eukaryota</taxon>
        <taxon>Fungi</taxon>
        <taxon>Fungi incertae sedis</taxon>
        <taxon>Chytridiomycota</taxon>
        <taxon>Chytridiomycota incertae sedis</taxon>
        <taxon>Chytridiomycetes</taxon>
        <taxon>Chytridiales</taxon>
        <taxon>Chytriomycetaceae</taxon>
        <taxon>Physocladia</taxon>
    </lineage>
</organism>
<dbReference type="EMBL" id="JADGJH010000405">
    <property type="protein sequence ID" value="KAJ3129928.1"/>
    <property type="molecule type" value="Genomic_DNA"/>
</dbReference>
<sequence length="81" mass="8646">MKRNDAAILNLKFCSNANSTDTSFIFSNEEGSCAKIAVDASGSSKVITEYVGTDVEPLYGMSSCDDILVVGGREGVVRVYQ</sequence>
<proteinExistence type="predicted"/>